<reference evidence="1 2" key="1">
    <citation type="submission" date="2020-04" db="EMBL/GenBank/DDBJ databases">
        <title>Description of novel Gluconacetobacter.</title>
        <authorList>
            <person name="Sombolestani A."/>
        </authorList>
    </citation>
    <scope>NUCLEOTIDE SEQUENCE [LARGE SCALE GENOMIC DNA]</scope>
    <source>
        <strain evidence="1 2">LMG 27801</strain>
    </source>
</reference>
<evidence type="ECO:0000313" key="2">
    <source>
        <dbReference type="Proteomes" id="UP000559860"/>
    </source>
</evidence>
<evidence type="ECO:0000313" key="1">
    <source>
        <dbReference type="EMBL" id="MBB2167262.1"/>
    </source>
</evidence>
<dbReference type="RefSeq" id="WP_182984891.1">
    <property type="nucleotide sequence ID" value="NZ_JABEQD010000001.1"/>
</dbReference>
<gene>
    <name evidence="1" type="ORF">HLH36_02630</name>
</gene>
<name>A0A7W4NV62_9PROT</name>
<dbReference type="AlphaFoldDB" id="A0A7W4NV62"/>
<organism evidence="1 2">
    <name type="scientific">Gluconacetobacter aggeris</name>
    <dbReference type="NCBI Taxonomy" id="1286186"/>
    <lineage>
        <taxon>Bacteria</taxon>
        <taxon>Pseudomonadati</taxon>
        <taxon>Pseudomonadota</taxon>
        <taxon>Alphaproteobacteria</taxon>
        <taxon>Acetobacterales</taxon>
        <taxon>Acetobacteraceae</taxon>
        <taxon>Gluconacetobacter</taxon>
    </lineage>
</organism>
<sequence length="192" mass="21237">MLTPAQMQAVDADHTGAHLTLLWTDYMPDGTGPNLLTRFLRLCRGCDDYLHDALFHPDMDTTLRAAGRDDFRPIPSQTAIIGMMMAWAEFRKVLVAEATFDELTAPANRPEGAAERFQPMRAALVWFRMGLDRDVRTAELRSWLDAIGWPELLQQAEARDHAARALIAGRAFVSAQGDIAAIPTVRPGHAAA</sequence>
<proteinExistence type="predicted"/>
<dbReference type="EMBL" id="JABEQD010000001">
    <property type="protein sequence ID" value="MBB2167262.1"/>
    <property type="molecule type" value="Genomic_DNA"/>
</dbReference>
<protein>
    <submittedName>
        <fullName evidence="1">Uncharacterized protein</fullName>
    </submittedName>
</protein>
<dbReference type="Proteomes" id="UP000559860">
    <property type="component" value="Unassembled WGS sequence"/>
</dbReference>
<keyword evidence="2" id="KW-1185">Reference proteome</keyword>
<comment type="caution">
    <text evidence="1">The sequence shown here is derived from an EMBL/GenBank/DDBJ whole genome shotgun (WGS) entry which is preliminary data.</text>
</comment>
<accession>A0A7W4NV62</accession>